<dbReference type="OrthoDB" id="9779734at2"/>
<dbReference type="SMART" id="SM00086">
    <property type="entry name" value="PAC"/>
    <property type="match status" value="2"/>
</dbReference>
<dbReference type="Gene3D" id="3.30.450.20">
    <property type="entry name" value="PAS domain"/>
    <property type="match status" value="2"/>
</dbReference>
<dbReference type="SUPFAM" id="SSF55785">
    <property type="entry name" value="PYP-like sensor domain (PAS domain)"/>
    <property type="match status" value="2"/>
</dbReference>
<dbReference type="InterPro" id="IPR001610">
    <property type="entry name" value="PAC"/>
</dbReference>
<feature type="coiled-coil region" evidence="2">
    <location>
        <begin position="1"/>
        <end position="28"/>
    </location>
</feature>
<dbReference type="Gene3D" id="3.30.750.24">
    <property type="entry name" value="STAS domain"/>
    <property type="match status" value="1"/>
</dbReference>
<evidence type="ECO:0000313" key="6">
    <source>
        <dbReference type="EMBL" id="PDV98452.1"/>
    </source>
</evidence>
<dbReference type="RefSeq" id="WP_097653489.1">
    <property type="nucleotide sequence ID" value="NZ_LYXE01000099.1"/>
</dbReference>
<dbReference type="InterPro" id="IPR000700">
    <property type="entry name" value="PAS-assoc_C"/>
</dbReference>
<dbReference type="InterPro" id="IPR051932">
    <property type="entry name" value="Bact_StressResp_Reg"/>
</dbReference>
<dbReference type="CDD" id="cd07041">
    <property type="entry name" value="STAS_RsbR_RsbS_like"/>
    <property type="match status" value="1"/>
</dbReference>
<proteinExistence type="predicted"/>
<dbReference type="NCBIfam" id="TIGR00229">
    <property type="entry name" value="sensory_box"/>
    <property type="match status" value="2"/>
</dbReference>
<feature type="domain" description="PAS" evidence="3">
    <location>
        <begin position="28"/>
        <end position="73"/>
    </location>
</feature>
<evidence type="ECO:0000259" key="5">
    <source>
        <dbReference type="PROSITE" id="PS50801"/>
    </source>
</evidence>
<evidence type="ECO:0008006" key="8">
    <source>
        <dbReference type="Google" id="ProtNLM"/>
    </source>
</evidence>
<keyword evidence="1" id="KW-0597">Phosphoprotein</keyword>
<evidence type="ECO:0000256" key="1">
    <source>
        <dbReference type="ARBA" id="ARBA00022553"/>
    </source>
</evidence>
<dbReference type="PROSITE" id="PS50113">
    <property type="entry name" value="PAC"/>
    <property type="match status" value="2"/>
</dbReference>
<comment type="caution">
    <text evidence="6">The sequence shown here is derived from an EMBL/GenBank/DDBJ whole genome shotgun (WGS) entry which is preliminary data.</text>
</comment>
<dbReference type="InterPro" id="IPR013767">
    <property type="entry name" value="PAS_fold"/>
</dbReference>
<dbReference type="InterPro" id="IPR000014">
    <property type="entry name" value="PAS"/>
</dbReference>
<organism evidence="6 7">
    <name type="scientific">Candidatus Chloroploca asiatica</name>
    <dbReference type="NCBI Taxonomy" id="1506545"/>
    <lineage>
        <taxon>Bacteria</taxon>
        <taxon>Bacillati</taxon>
        <taxon>Chloroflexota</taxon>
        <taxon>Chloroflexia</taxon>
        <taxon>Chloroflexales</taxon>
        <taxon>Chloroflexineae</taxon>
        <taxon>Oscillochloridaceae</taxon>
        <taxon>Candidatus Chloroploca</taxon>
    </lineage>
</organism>
<dbReference type="PROSITE" id="PS50112">
    <property type="entry name" value="PAS"/>
    <property type="match status" value="2"/>
</dbReference>
<feature type="domain" description="PAC" evidence="4">
    <location>
        <begin position="100"/>
        <end position="152"/>
    </location>
</feature>
<dbReference type="Pfam" id="PF13426">
    <property type="entry name" value="PAS_9"/>
    <property type="match status" value="1"/>
</dbReference>
<dbReference type="SMART" id="SM00091">
    <property type="entry name" value="PAS"/>
    <property type="match status" value="2"/>
</dbReference>
<dbReference type="PANTHER" id="PTHR33745">
    <property type="entry name" value="RSBT ANTAGONIST PROTEIN RSBS-RELATED"/>
    <property type="match status" value="1"/>
</dbReference>
<sequence length="404" mass="44461">MPTLEERLASLEAENRQLRAQITELSKKTTRFRDMILSTPVAVAVASVETELVDYGNPAFASLLGYDLEELMGLPLTKVFAEEPDYIQHLFVKCVAEGAWQGELRYCHKDGSPIPALLTASVLHDSDGKPYAVVGFAHDMRQQKAQEAQLRIFKMLVENAPDGIALIDLDLDLTYANPAFEAMFGYQQTTLGRSLKELILPEDLAQLELLAETARTCGTVMGELRYRRANGEVFMAQVSGMILRDETDEPIGFASINRDLTDQLRAEQERRALQEEVIQAQQAALRELSTPLMPIADKVVVMPIIGSIDQTRAQMIMETLLEGIAAHRATFAILDITGVRVVDTQVAAAMIRAAQAARMLGAEVVLTGIGPEVAQTLVHIGADLRELVARSSLQQGIAYAMKRI</sequence>
<keyword evidence="7" id="KW-1185">Reference proteome</keyword>
<dbReference type="Pfam" id="PF01740">
    <property type="entry name" value="STAS"/>
    <property type="match status" value="1"/>
</dbReference>
<dbReference type="CDD" id="cd00130">
    <property type="entry name" value="PAS"/>
    <property type="match status" value="2"/>
</dbReference>
<keyword evidence="2" id="KW-0175">Coiled coil</keyword>
<dbReference type="SUPFAM" id="SSF52091">
    <property type="entry name" value="SpoIIaa-like"/>
    <property type="match status" value="1"/>
</dbReference>
<accession>A0A2H3KKI9</accession>
<reference evidence="6 7" key="1">
    <citation type="submission" date="2016-05" db="EMBL/GenBank/DDBJ databases">
        <authorList>
            <person name="Lavstsen T."/>
            <person name="Jespersen J.S."/>
        </authorList>
    </citation>
    <scope>NUCLEOTIDE SEQUENCE [LARGE SCALE GENOMIC DNA]</scope>
    <source>
        <strain evidence="6 7">B7-9</strain>
    </source>
</reference>
<evidence type="ECO:0000256" key="2">
    <source>
        <dbReference type="SAM" id="Coils"/>
    </source>
</evidence>
<dbReference type="InterPro" id="IPR036513">
    <property type="entry name" value="STAS_dom_sf"/>
</dbReference>
<feature type="domain" description="PAS" evidence="3">
    <location>
        <begin position="149"/>
        <end position="208"/>
    </location>
</feature>
<dbReference type="EMBL" id="LYXE01000099">
    <property type="protein sequence ID" value="PDV98452.1"/>
    <property type="molecule type" value="Genomic_DNA"/>
</dbReference>
<feature type="domain" description="STAS" evidence="5">
    <location>
        <begin position="289"/>
        <end position="400"/>
    </location>
</feature>
<evidence type="ECO:0000259" key="3">
    <source>
        <dbReference type="PROSITE" id="PS50112"/>
    </source>
</evidence>
<dbReference type="GO" id="GO:0006355">
    <property type="term" value="P:regulation of DNA-templated transcription"/>
    <property type="evidence" value="ECO:0007669"/>
    <property type="project" value="InterPro"/>
</dbReference>
<dbReference type="AlphaFoldDB" id="A0A2H3KKI9"/>
<dbReference type="InterPro" id="IPR035965">
    <property type="entry name" value="PAS-like_dom_sf"/>
</dbReference>
<protein>
    <recommendedName>
        <fullName evidence="8">Histidine kinase</fullName>
    </recommendedName>
</protein>
<dbReference type="InterPro" id="IPR002645">
    <property type="entry name" value="STAS_dom"/>
</dbReference>
<dbReference type="PROSITE" id="PS50801">
    <property type="entry name" value="STAS"/>
    <property type="match status" value="1"/>
</dbReference>
<feature type="domain" description="PAC" evidence="4">
    <location>
        <begin position="220"/>
        <end position="272"/>
    </location>
</feature>
<gene>
    <name evidence="6" type="ORF">A9Q02_15225</name>
</gene>
<name>A0A2H3KKI9_9CHLR</name>
<evidence type="ECO:0000313" key="7">
    <source>
        <dbReference type="Proteomes" id="UP000220922"/>
    </source>
</evidence>
<evidence type="ECO:0000259" key="4">
    <source>
        <dbReference type="PROSITE" id="PS50113"/>
    </source>
</evidence>
<dbReference type="PANTHER" id="PTHR33745:SF3">
    <property type="entry name" value="RSBT CO-ANTAGONIST PROTEIN RSBRC"/>
    <property type="match status" value="1"/>
</dbReference>
<dbReference type="Proteomes" id="UP000220922">
    <property type="component" value="Unassembled WGS sequence"/>
</dbReference>
<dbReference type="Pfam" id="PF00989">
    <property type="entry name" value="PAS"/>
    <property type="match status" value="1"/>
</dbReference>